<evidence type="ECO:0000256" key="8">
    <source>
        <dbReference type="ARBA" id="ARBA00022833"/>
    </source>
</evidence>
<dbReference type="GO" id="GO:0004222">
    <property type="term" value="F:metalloendopeptidase activity"/>
    <property type="evidence" value="ECO:0007669"/>
    <property type="project" value="InterPro"/>
</dbReference>
<sequence>MLLFSVLTLGLASAALATPFKRSSSLTVKFSTPTTFVNSIEDLTLVAEVTNIGTEDVKVLKYGTVLDDRLPTRAFAVTKDGVEVPFTGIRIQVSLADADETAYTTIPAGKSVTVSHAVAPLFDFASVGAGKFSFETLSTFQVAGIADRVASITDLTTVEAATDAVAIEVTTDVKKRDLPERNKRAVNICSTSSRKTFIDASYYEAKTLASLGSSYISSRGTGDALYRAYWKTNGASSVTSILNAVANETSGSRTYAYIYIYNCLGACGGGVIAYTATATTNIYFCSIFFNEVANGNLCSGTSVASRNVRGGTTLRELTHAVGRTTDVGYGCAFDQGLSAAQSIRNADNFNCFTTQVYANTRC</sequence>
<organism evidence="14 15">
    <name type="scientific">Pleurotus eryngii</name>
    <name type="common">Boletus of the steppes</name>
    <dbReference type="NCBI Taxonomy" id="5323"/>
    <lineage>
        <taxon>Eukaryota</taxon>
        <taxon>Fungi</taxon>
        <taxon>Dikarya</taxon>
        <taxon>Basidiomycota</taxon>
        <taxon>Agaricomycotina</taxon>
        <taxon>Agaricomycetes</taxon>
        <taxon>Agaricomycetidae</taxon>
        <taxon>Agaricales</taxon>
        <taxon>Pleurotineae</taxon>
        <taxon>Pleurotaceae</taxon>
        <taxon>Pleurotus</taxon>
    </lineage>
</organism>
<evidence type="ECO:0000256" key="2">
    <source>
        <dbReference type="ARBA" id="ARBA00010279"/>
    </source>
</evidence>
<comment type="caution">
    <text evidence="14">The sequence shown here is derived from an EMBL/GenBank/DDBJ whole genome shotgun (WGS) entry which is preliminary data.</text>
</comment>
<dbReference type="Pfam" id="PF02102">
    <property type="entry name" value="Peptidase_M35"/>
    <property type="match status" value="1"/>
</dbReference>
<dbReference type="EMBL" id="MU154552">
    <property type="protein sequence ID" value="KAF9496440.1"/>
    <property type="molecule type" value="Genomic_DNA"/>
</dbReference>
<keyword evidence="5 13" id="KW-0479">Metal-binding</keyword>
<evidence type="ECO:0000256" key="6">
    <source>
        <dbReference type="ARBA" id="ARBA00022729"/>
    </source>
</evidence>
<name>A0A9P6A1D5_PLEER</name>
<feature type="signal peptide" evidence="13">
    <location>
        <begin position="1"/>
        <end position="17"/>
    </location>
</feature>
<keyword evidence="4 13" id="KW-0165">Cleavage on pair of basic residues</keyword>
<evidence type="ECO:0000256" key="1">
    <source>
        <dbReference type="ARBA" id="ARBA00001187"/>
    </source>
</evidence>
<dbReference type="PANTHER" id="PTHR37016">
    <property type="match status" value="1"/>
</dbReference>
<dbReference type="Proteomes" id="UP000807025">
    <property type="component" value="Unassembled WGS sequence"/>
</dbReference>
<protein>
    <recommendedName>
        <fullName evidence="13">Neutral protease 2</fullName>
        <ecNumber evidence="13">3.4.24.39</ecNumber>
    </recommendedName>
    <alternativeName>
        <fullName evidence="13">Deuterolysin</fullName>
    </alternativeName>
</protein>
<feature type="binding site" evidence="12">
    <location>
        <position position="319"/>
    </location>
    <ligand>
        <name>Zn(2+)</name>
        <dbReference type="ChEBI" id="CHEBI:29105"/>
        <note>catalytic</note>
    </ligand>
</feature>
<dbReference type="AlphaFoldDB" id="A0A9P6A1D5"/>
<keyword evidence="10" id="KW-0865">Zymogen</keyword>
<dbReference type="PANTHER" id="PTHR37016:SF3">
    <property type="entry name" value="NEUTRAL PROTEASE 2-RELATED"/>
    <property type="match status" value="1"/>
</dbReference>
<evidence type="ECO:0000313" key="15">
    <source>
        <dbReference type="Proteomes" id="UP000807025"/>
    </source>
</evidence>
<dbReference type="EC" id="3.4.24.39" evidence="13"/>
<keyword evidence="15" id="KW-1185">Reference proteome</keyword>
<comment type="function">
    <text evidence="13">Secreted metalloproteinase that allows assimilation of proteinaceous substrates. Shows high activities on basic nuclear substrates such as histone and protamine.</text>
</comment>
<dbReference type="Gene3D" id="2.60.40.2970">
    <property type="match status" value="1"/>
</dbReference>
<keyword evidence="3 13" id="KW-0645">Protease</keyword>
<keyword evidence="9 13" id="KW-0482">Metalloprotease</keyword>
<dbReference type="InterPro" id="IPR050414">
    <property type="entry name" value="Fungal_M35_metalloproteases"/>
</dbReference>
<dbReference type="PRINTS" id="PR00768">
    <property type="entry name" value="DEUTEROLYSIN"/>
</dbReference>
<gene>
    <name evidence="14" type="ORF">BDN71DRAFT_1505747</name>
</gene>
<keyword evidence="6 13" id="KW-0732">Signal</keyword>
<evidence type="ECO:0000256" key="4">
    <source>
        <dbReference type="ARBA" id="ARBA00022685"/>
    </source>
</evidence>
<evidence type="ECO:0000256" key="5">
    <source>
        <dbReference type="ARBA" id="ARBA00022723"/>
    </source>
</evidence>
<dbReference type="InterPro" id="IPR001384">
    <property type="entry name" value="Peptidase_M35"/>
</dbReference>
<keyword evidence="7 13" id="KW-0378">Hydrolase</keyword>
<feature type="chain" id="PRO_5040527549" description="Neutral protease 2" evidence="13">
    <location>
        <begin position="18"/>
        <end position="362"/>
    </location>
</feature>
<dbReference type="InterPro" id="IPR024079">
    <property type="entry name" value="MetalloPept_cat_dom_sf"/>
</dbReference>
<reference evidence="14" key="1">
    <citation type="submission" date="2020-11" db="EMBL/GenBank/DDBJ databases">
        <authorList>
            <consortium name="DOE Joint Genome Institute"/>
            <person name="Ahrendt S."/>
            <person name="Riley R."/>
            <person name="Andreopoulos W."/>
            <person name="Labutti K."/>
            <person name="Pangilinan J."/>
            <person name="Ruiz-Duenas F.J."/>
            <person name="Barrasa J.M."/>
            <person name="Sanchez-Garcia M."/>
            <person name="Camarero S."/>
            <person name="Miyauchi S."/>
            <person name="Serrano A."/>
            <person name="Linde D."/>
            <person name="Babiker R."/>
            <person name="Drula E."/>
            <person name="Ayuso-Fernandez I."/>
            <person name="Pacheco R."/>
            <person name="Padilla G."/>
            <person name="Ferreira P."/>
            <person name="Barriuso J."/>
            <person name="Kellner H."/>
            <person name="Castanera R."/>
            <person name="Alfaro M."/>
            <person name="Ramirez L."/>
            <person name="Pisabarro A.G."/>
            <person name="Kuo A."/>
            <person name="Tritt A."/>
            <person name="Lipzen A."/>
            <person name="He G."/>
            <person name="Yan M."/>
            <person name="Ng V."/>
            <person name="Cullen D."/>
            <person name="Martin F."/>
            <person name="Rosso M.-N."/>
            <person name="Henrissat B."/>
            <person name="Hibbett D."/>
            <person name="Martinez A.T."/>
            <person name="Grigoriev I.V."/>
        </authorList>
    </citation>
    <scope>NUCLEOTIDE SEQUENCE</scope>
    <source>
        <strain evidence="14">ATCC 90797</strain>
    </source>
</reference>
<dbReference type="GO" id="GO:0006508">
    <property type="term" value="P:proteolysis"/>
    <property type="evidence" value="ECO:0007669"/>
    <property type="project" value="UniProtKB-KW"/>
</dbReference>
<comment type="cofactor">
    <cofactor evidence="13">
        <name>Zn(2+)</name>
        <dbReference type="ChEBI" id="CHEBI:29105"/>
    </cofactor>
    <text evidence="13">Binds 1 zinc ion per subunit.</text>
</comment>
<evidence type="ECO:0000256" key="7">
    <source>
        <dbReference type="ARBA" id="ARBA00022801"/>
    </source>
</evidence>
<dbReference type="GO" id="GO:0046872">
    <property type="term" value="F:metal ion binding"/>
    <property type="evidence" value="ECO:0007669"/>
    <property type="project" value="UniProtKB-KW"/>
</dbReference>
<accession>A0A9P6A1D5</accession>
<dbReference type="GO" id="GO:0005576">
    <property type="term" value="C:extracellular region"/>
    <property type="evidence" value="ECO:0007669"/>
    <property type="project" value="UniProtKB-SubCell"/>
</dbReference>
<comment type="catalytic activity">
    <reaction evidence="1 13">
        <text>Preferential cleavage of bonds with hydrophobic residues in P1'. Also 3-Asn-|-Gln-4 and 8-Gly-|-Ser-9 bonds in insulin B chain.</text>
        <dbReference type="EC" id="3.4.24.39"/>
    </reaction>
</comment>
<comment type="subcellular location">
    <subcellularLocation>
        <location evidence="13">Secreted</location>
    </subcellularLocation>
</comment>
<evidence type="ECO:0000256" key="3">
    <source>
        <dbReference type="ARBA" id="ARBA00022670"/>
    </source>
</evidence>
<dbReference type="Gene3D" id="3.40.390.10">
    <property type="entry name" value="Collagenase (Catalytic Domain)"/>
    <property type="match status" value="1"/>
</dbReference>
<evidence type="ECO:0000256" key="10">
    <source>
        <dbReference type="ARBA" id="ARBA00023145"/>
    </source>
</evidence>
<proteinExistence type="inferred from homology"/>
<evidence type="ECO:0000256" key="9">
    <source>
        <dbReference type="ARBA" id="ARBA00023049"/>
    </source>
</evidence>
<feature type="active site" evidence="11">
    <location>
        <position position="316"/>
    </location>
</feature>
<keyword evidence="8 13" id="KW-0862">Zinc</keyword>
<comment type="similarity">
    <text evidence="2 13">Belongs to the peptidase M35 family.</text>
</comment>
<keyword evidence="13" id="KW-0964">Secreted</keyword>
<dbReference type="SUPFAM" id="SSF55486">
    <property type="entry name" value="Metalloproteases ('zincins'), catalytic domain"/>
    <property type="match status" value="1"/>
</dbReference>
<evidence type="ECO:0000256" key="11">
    <source>
        <dbReference type="PIRSR" id="PIRSR601384-1"/>
    </source>
</evidence>
<evidence type="ECO:0000256" key="13">
    <source>
        <dbReference type="RuleBase" id="RU361126"/>
    </source>
</evidence>
<feature type="binding site" evidence="12">
    <location>
        <position position="326"/>
    </location>
    <ligand>
        <name>Zn(2+)</name>
        <dbReference type="ChEBI" id="CHEBI:29105"/>
        <note>catalytic</note>
    </ligand>
</feature>
<dbReference type="CDD" id="cd11008">
    <property type="entry name" value="M35_deuterolysin_like"/>
    <property type="match status" value="1"/>
</dbReference>
<evidence type="ECO:0000313" key="14">
    <source>
        <dbReference type="EMBL" id="KAF9496440.1"/>
    </source>
</evidence>
<dbReference type="OrthoDB" id="412874at2759"/>
<evidence type="ECO:0000256" key="12">
    <source>
        <dbReference type="PIRSR" id="PIRSR601384-2"/>
    </source>
</evidence>